<dbReference type="EMBL" id="BMMW01000001">
    <property type="protein sequence ID" value="GGK32951.1"/>
    <property type="molecule type" value="Genomic_DNA"/>
</dbReference>
<dbReference type="Pfam" id="PF11387">
    <property type="entry name" value="DUF2795"/>
    <property type="match status" value="1"/>
</dbReference>
<protein>
    <recommendedName>
        <fullName evidence="3">DUF2795 domain-containing protein</fullName>
    </recommendedName>
</protein>
<proteinExistence type="predicted"/>
<sequence length="66" mass="6902">MAGQTNPIQIEKYLGGVNYPVGRDVLVATAKKHSAPPAVIKVLEELPASETFDGPVQVSEATGPLT</sequence>
<organism evidence="1 2">
    <name type="scientific">Nocardia camponoti</name>
    <dbReference type="NCBI Taxonomy" id="1616106"/>
    <lineage>
        <taxon>Bacteria</taxon>
        <taxon>Bacillati</taxon>
        <taxon>Actinomycetota</taxon>
        <taxon>Actinomycetes</taxon>
        <taxon>Mycobacteriales</taxon>
        <taxon>Nocardiaceae</taxon>
        <taxon>Nocardia</taxon>
    </lineage>
</organism>
<dbReference type="Proteomes" id="UP000612956">
    <property type="component" value="Unassembled WGS sequence"/>
</dbReference>
<dbReference type="InterPro" id="IPR021527">
    <property type="entry name" value="DUF2795"/>
</dbReference>
<reference evidence="1" key="1">
    <citation type="journal article" date="2014" name="Int. J. Syst. Evol. Microbiol.">
        <title>Complete genome sequence of Corynebacterium casei LMG S-19264T (=DSM 44701T), isolated from a smear-ripened cheese.</title>
        <authorList>
            <consortium name="US DOE Joint Genome Institute (JGI-PGF)"/>
            <person name="Walter F."/>
            <person name="Albersmeier A."/>
            <person name="Kalinowski J."/>
            <person name="Ruckert C."/>
        </authorList>
    </citation>
    <scope>NUCLEOTIDE SEQUENCE</scope>
    <source>
        <strain evidence="1">CGMCC 4.7278</strain>
    </source>
</reference>
<dbReference type="AlphaFoldDB" id="A0A917Q7A4"/>
<gene>
    <name evidence="1" type="ORF">GCM10011591_00780</name>
</gene>
<evidence type="ECO:0000313" key="2">
    <source>
        <dbReference type="Proteomes" id="UP000612956"/>
    </source>
</evidence>
<comment type="caution">
    <text evidence="1">The sequence shown here is derived from an EMBL/GenBank/DDBJ whole genome shotgun (WGS) entry which is preliminary data.</text>
</comment>
<evidence type="ECO:0008006" key="3">
    <source>
        <dbReference type="Google" id="ProtNLM"/>
    </source>
</evidence>
<dbReference type="RefSeq" id="WP_188826698.1">
    <property type="nucleotide sequence ID" value="NZ_BMMW01000001.1"/>
</dbReference>
<reference evidence="1" key="2">
    <citation type="submission" date="2020-09" db="EMBL/GenBank/DDBJ databases">
        <authorList>
            <person name="Sun Q."/>
            <person name="Zhou Y."/>
        </authorList>
    </citation>
    <scope>NUCLEOTIDE SEQUENCE</scope>
    <source>
        <strain evidence="1">CGMCC 4.7278</strain>
    </source>
</reference>
<name>A0A917Q7A4_9NOCA</name>
<keyword evidence="2" id="KW-1185">Reference proteome</keyword>
<accession>A0A917Q7A4</accession>
<evidence type="ECO:0000313" key="1">
    <source>
        <dbReference type="EMBL" id="GGK32951.1"/>
    </source>
</evidence>